<dbReference type="Proteomes" id="UP001153069">
    <property type="component" value="Unassembled WGS sequence"/>
</dbReference>
<dbReference type="PROSITE" id="PS01159">
    <property type="entry name" value="WW_DOMAIN_1"/>
    <property type="match status" value="2"/>
</dbReference>
<evidence type="ECO:0000256" key="5">
    <source>
        <dbReference type="ARBA" id="ARBA00023027"/>
    </source>
</evidence>
<evidence type="ECO:0000313" key="9">
    <source>
        <dbReference type="EMBL" id="CAB9499640.1"/>
    </source>
</evidence>
<evidence type="ECO:0000259" key="8">
    <source>
        <dbReference type="PROSITE" id="PS50020"/>
    </source>
</evidence>
<dbReference type="SUPFAM" id="SSF51905">
    <property type="entry name" value="FAD/NAD(P)-binding domain"/>
    <property type="match status" value="2"/>
</dbReference>
<dbReference type="InterPro" id="IPR036188">
    <property type="entry name" value="FAD/NAD-bd_sf"/>
</dbReference>
<dbReference type="InterPro" id="IPR054585">
    <property type="entry name" value="NDH2-like_C"/>
</dbReference>
<keyword evidence="5" id="KW-0520">NAD</keyword>
<dbReference type="SMART" id="SM00456">
    <property type="entry name" value="WW"/>
    <property type="match status" value="2"/>
</dbReference>
<evidence type="ECO:0000256" key="3">
    <source>
        <dbReference type="ARBA" id="ARBA00022827"/>
    </source>
</evidence>
<sequence>MRVSTAVLLLLALSDVGQGFLPTGGLQRHAFPALSSWAGGSSYLDNISPSTGTTTDKDDNNNINGAATHPAELSYGTTMGPSQAALPVTQDQHMNVENDMMPEGWTMYYDPESGNPYYYCDIDGTTSWDRPAAHETAAAAAVQLESNSAMNSYQQTSAVVPEPTEEDDPLPEGWTMHVDPQSGHPYYYFEADGTSSWERPQQQQQQAATATITAPVEEESPIPEEQDMERFLKMVSTEIGVKTLNKQNPFAITDVPYDVVLSKGFDQIEDSIMKTRQKMAAERYYANTDDDDFVGAEEEDGRRPTVLVLGTGWAAHAFVKVANTFDLRVVVVSPVNHFVFTPMLASAAVGTVEPRSMTEPIRVSNPTIDNYVEGRAVGIDVANKELTVEVTSKQTDEGIIPMATEMDNENGESPQSTIYYESDINNKLIQLKYDHLICAVGTGVRSSMVEGAEEHCYNLKTSDDSKRLRTAIGEALEFASRPEIRGSDYALTQERKRRVRFVIIGGGPTGVELAGELNDFLQEICEPKVGAYQRLANDYQVMLVHGGPDLLPMFNPDLRKRAKESLEAQGVEVRLNTRIAKVKSNFVKLQKKGSDELEVVPNGVTVWGAGNEPVPFVQEMLSQLPESAKGSAGRINVDPWLRCPTPTAESFGSILVLGDVACLEVDTKYSSVPAILPQTAQVAGQQGYFAARLLNRGYDLAQTPPRLPKKEDHPFDDFSLLRIWLMVRGLEEAPDFNFLNLGLLAYVGGGEALTQVQVGDVPLFDFAGKFAFALWRSVYLAKQVDSRNQAMISFDWLRSNVYGRDITRF</sequence>
<dbReference type="GO" id="GO:0005739">
    <property type="term" value="C:mitochondrion"/>
    <property type="evidence" value="ECO:0007669"/>
    <property type="project" value="TreeGrafter"/>
</dbReference>
<keyword evidence="4" id="KW-0560">Oxidoreductase</keyword>
<evidence type="ECO:0000256" key="1">
    <source>
        <dbReference type="ARBA" id="ARBA00005272"/>
    </source>
</evidence>
<proteinExistence type="inferred from homology"/>
<dbReference type="InterPro" id="IPR045024">
    <property type="entry name" value="NDH-2"/>
</dbReference>
<evidence type="ECO:0000313" key="10">
    <source>
        <dbReference type="Proteomes" id="UP001153069"/>
    </source>
</evidence>
<keyword evidence="2" id="KW-0285">Flavoprotein</keyword>
<feature type="signal peptide" evidence="7">
    <location>
        <begin position="1"/>
        <end position="19"/>
    </location>
</feature>
<dbReference type="OrthoDB" id="3244603at2759"/>
<feature type="chain" id="PRO_5040349523" evidence="7">
    <location>
        <begin position="20"/>
        <end position="809"/>
    </location>
</feature>
<dbReference type="Pfam" id="PF22366">
    <property type="entry name" value="NDH2_C"/>
    <property type="match status" value="1"/>
</dbReference>
<name>A0A9N8DFL9_9STRA</name>
<protein>
    <submittedName>
        <fullName evidence="9">Internal alternative NAD(P)H-ubiquinone oxidoreductase A1, mitochondrial</fullName>
    </submittedName>
</protein>
<dbReference type="Pfam" id="PF07992">
    <property type="entry name" value="Pyr_redox_2"/>
    <property type="match status" value="1"/>
</dbReference>
<feature type="region of interest" description="Disordered" evidence="6">
    <location>
        <begin position="48"/>
        <end position="68"/>
    </location>
</feature>
<dbReference type="Gene3D" id="3.50.50.100">
    <property type="match status" value="1"/>
</dbReference>
<feature type="domain" description="WW" evidence="8">
    <location>
        <begin position="99"/>
        <end position="133"/>
    </location>
</feature>
<dbReference type="SUPFAM" id="SSF51045">
    <property type="entry name" value="WW domain"/>
    <property type="match status" value="2"/>
</dbReference>
<reference evidence="9" key="1">
    <citation type="submission" date="2020-06" db="EMBL/GenBank/DDBJ databases">
        <authorList>
            <consortium name="Plant Systems Biology data submission"/>
        </authorList>
    </citation>
    <scope>NUCLEOTIDE SEQUENCE</scope>
    <source>
        <strain evidence="9">D6</strain>
    </source>
</reference>
<gene>
    <name evidence="9" type="ORF">SEMRO_65_G036910.1</name>
</gene>
<dbReference type="PROSITE" id="PS50020">
    <property type="entry name" value="WW_DOMAIN_2"/>
    <property type="match status" value="2"/>
</dbReference>
<dbReference type="PANTHER" id="PTHR43706">
    <property type="entry name" value="NADH DEHYDROGENASE"/>
    <property type="match status" value="1"/>
</dbReference>
<dbReference type="EMBL" id="CAICTM010000064">
    <property type="protein sequence ID" value="CAB9499640.1"/>
    <property type="molecule type" value="Genomic_DNA"/>
</dbReference>
<organism evidence="9 10">
    <name type="scientific">Seminavis robusta</name>
    <dbReference type="NCBI Taxonomy" id="568900"/>
    <lineage>
        <taxon>Eukaryota</taxon>
        <taxon>Sar</taxon>
        <taxon>Stramenopiles</taxon>
        <taxon>Ochrophyta</taxon>
        <taxon>Bacillariophyta</taxon>
        <taxon>Bacillariophyceae</taxon>
        <taxon>Bacillariophycidae</taxon>
        <taxon>Naviculales</taxon>
        <taxon>Naviculaceae</taxon>
        <taxon>Seminavis</taxon>
    </lineage>
</organism>
<dbReference type="PANTHER" id="PTHR43706:SF38">
    <property type="entry name" value="FAD_NAD(P)-BINDING DOMAIN-CONTAINING PROTEIN"/>
    <property type="match status" value="1"/>
</dbReference>
<keyword evidence="7" id="KW-0732">Signal</keyword>
<keyword evidence="3" id="KW-0274">FAD</keyword>
<evidence type="ECO:0000256" key="7">
    <source>
        <dbReference type="SAM" id="SignalP"/>
    </source>
</evidence>
<dbReference type="InterPro" id="IPR023753">
    <property type="entry name" value="FAD/NAD-binding_dom"/>
</dbReference>
<feature type="domain" description="WW" evidence="8">
    <location>
        <begin position="168"/>
        <end position="202"/>
    </location>
</feature>
<evidence type="ECO:0000256" key="6">
    <source>
        <dbReference type="SAM" id="MobiDB-lite"/>
    </source>
</evidence>
<accession>A0A9N8DFL9</accession>
<comment type="caution">
    <text evidence="9">The sequence shown here is derived from an EMBL/GenBank/DDBJ whole genome shotgun (WGS) entry which is preliminary data.</text>
</comment>
<dbReference type="AlphaFoldDB" id="A0A9N8DFL9"/>
<dbReference type="Pfam" id="PF00397">
    <property type="entry name" value="WW"/>
    <property type="match status" value="2"/>
</dbReference>
<dbReference type="CDD" id="cd00201">
    <property type="entry name" value="WW"/>
    <property type="match status" value="2"/>
</dbReference>
<comment type="similarity">
    <text evidence="1">Belongs to the NADH dehydrogenase family.</text>
</comment>
<evidence type="ECO:0000256" key="2">
    <source>
        <dbReference type="ARBA" id="ARBA00022630"/>
    </source>
</evidence>
<evidence type="ECO:0000256" key="4">
    <source>
        <dbReference type="ARBA" id="ARBA00023002"/>
    </source>
</evidence>
<keyword evidence="10" id="KW-1185">Reference proteome</keyword>
<dbReference type="InterPro" id="IPR001202">
    <property type="entry name" value="WW_dom"/>
</dbReference>
<dbReference type="GO" id="GO:0003954">
    <property type="term" value="F:NADH dehydrogenase activity"/>
    <property type="evidence" value="ECO:0007669"/>
    <property type="project" value="InterPro"/>
</dbReference>
<dbReference type="Gene3D" id="2.20.70.10">
    <property type="match status" value="2"/>
</dbReference>
<dbReference type="InterPro" id="IPR036020">
    <property type="entry name" value="WW_dom_sf"/>
</dbReference>